<name>A0A543I167_9MICO</name>
<accession>A0A543I167</accession>
<reference evidence="1 2" key="1">
    <citation type="submission" date="2019-06" db="EMBL/GenBank/DDBJ databases">
        <title>Genome sequencing of plant associated microbes to promote plant fitness in Sorghum bicolor and Oryza sativa.</title>
        <authorList>
            <person name="Coleman-Derr D."/>
        </authorList>
    </citation>
    <scope>NUCLEOTIDE SEQUENCE [LARGE SCALE GENOMIC DNA]</scope>
    <source>
        <strain evidence="1 2">KV-663</strain>
    </source>
</reference>
<organism evidence="1 2">
    <name type="scientific">Humibacillus xanthopallidus</name>
    <dbReference type="NCBI Taxonomy" id="412689"/>
    <lineage>
        <taxon>Bacteria</taxon>
        <taxon>Bacillati</taxon>
        <taxon>Actinomycetota</taxon>
        <taxon>Actinomycetes</taxon>
        <taxon>Micrococcales</taxon>
        <taxon>Intrasporangiaceae</taxon>
        <taxon>Humibacillus</taxon>
    </lineage>
</organism>
<gene>
    <name evidence="1" type="ORF">FBY41_0616</name>
</gene>
<dbReference type="EMBL" id="VFPM01000001">
    <property type="protein sequence ID" value="TQM64250.1"/>
    <property type="molecule type" value="Genomic_DNA"/>
</dbReference>
<protein>
    <submittedName>
        <fullName evidence="1">Uncharacterized protein</fullName>
    </submittedName>
</protein>
<proteinExistence type="predicted"/>
<evidence type="ECO:0000313" key="1">
    <source>
        <dbReference type="EMBL" id="TQM64250.1"/>
    </source>
</evidence>
<dbReference type="AlphaFoldDB" id="A0A543I167"/>
<evidence type="ECO:0000313" key="2">
    <source>
        <dbReference type="Proteomes" id="UP000316747"/>
    </source>
</evidence>
<dbReference type="OrthoDB" id="7067605at2"/>
<sequence>MAEITLGDYAGYIFTELVKARETADAYSRAVAERYREDEVLRHFSVPRFKTPKIDVTVPVLISGARFKQTVHFAEAESDFVSAIGQRAEAVRSEVALSQGGLPRPGPMRPSGIGGSPAVEKLAREFHGRLAQNPDPLHPQAIVAESWRGIFRAALAGARLVTYYLEREGEGDLLARTTAEVLAYVLSRTVVDSTEIESLLVNPETNVVKGGSNESSVFVVSAQMLEEGFYLHSVQDDEGNVSQVVEFD</sequence>
<dbReference type="Proteomes" id="UP000316747">
    <property type="component" value="Unassembled WGS sequence"/>
</dbReference>
<comment type="caution">
    <text evidence="1">The sequence shown here is derived from an EMBL/GenBank/DDBJ whole genome shotgun (WGS) entry which is preliminary data.</text>
</comment>
<keyword evidence="2" id="KW-1185">Reference proteome</keyword>
<dbReference type="RefSeq" id="WP_141841933.1">
    <property type="nucleotide sequence ID" value="NZ_VFPM01000001.1"/>
</dbReference>